<evidence type="ECO:0000256" key="12">
    <source>
        <dbReference type="SAM" id="MobiDB-lite"/>
    </source>
</evidence>
<evidence type="ECO:0000256" key="8">
    <source>
        <dbReference type="ARBA" id="ARBA00022927"/>
    </source>
</evidence>
<accession>A0A346B0V0</accession>
<evidence type="ECO:0000256" key="1">
    <source>
        <dbReference type="ARBA" id="ARBA00004241"/>
    </source>
</evidence>
<feature type="region of interest" description="Disordered" evidence="12">
    <location>
        <begin position="1657"/>
        <end position="1678"/>
    </location>
</feature>
<evidence type="ECO:0000259" key="15">
    <source>
        <dbReference type="Pfam" id="PF05662"/>
    </source>
</evidence>
<keyword evidence="9" id="KW-0472">Membrane</keyword>
<keyword evidence="4" id="KW-0813">Transport</keyword>
<evidence type="ECO:0000313" key="18">
    <source>
        <dbReference type="Proteomes" id="UP000254337"/>
    </source>
</evidence>
<dbReference type="InterPro" id="IPR008640">
    <property type="entry name" value="Adhesin_Head_dom"/>
</dbReference>
<comment type="subcellular location">
    <subcellularLocation>
        <location evidence="2">Cell outer membrane</location>
    </subcellularLocation>
    <subcellularLocation>
        <location evidence="1">Cell surface</location>
    </subcellularLocation>
</comment>
<feature type="domain" description="Trimeric autotransporter adhesin YadA-like head" evidence="14">
    <location>
        <begin position="436"/>
        <end position="458"/>
    </location>
</feature>
<feature type="region of interest" description="Disordered" evidence="12">
    <location>
        <begin position="2632"/>
        <end position="2658"/>
    </location>
</feature>
<dbReference type="GO" id="GO:0015031">
    <property type="term" value="P:protein transport"/>
    <property type="evidence" value="ECO:0007669"/>
    <property type="project" value="UniProtKB-KW"/>
</dbReference>
<evidence type="ECO:0000256" key="4">
    <source>
        <dbReference type="ARBA" id="ARBA00022448"/>
    </source>
</evidence>
<evidence type="ECO:0000259" key="13">
    <source>
        <dbReference type="Pfam" id="PF03895"/>
    </source>
</evidence>
<sequence>MNRLFKVIFNRNKCCYEVVSELARSCGRCKSSVIKGAEKGSLAAAVLLMLSYPLGPVNAAYETLFDSDGVSVSYDEGTKKLLIHHDGRDTEVDGRFIISGGTYDSSLMTITYNPDTQNFTVVKKGTAEPRPALASMAAAVSNIGISAAPTAADDASAASNVVYDSNSNSVVILNSDGSIPSDSGNGPVKDSILLNPSSTTHTVNTSNSQKSILIGTDARVGHDDAFDEVTTRAGYSAKNEKNGESNIVIGNDARVITNYYEGPKSSHEYKKSVIGTAKNRDNNTVIGNGAMSSGRETVVLGFGASTVVDPDDTNAYNDYAVAIGSKARSQGYGSVAIGYAAQVTGYDSIVIGSSVPTNKSMYTLGLARDSVVIGSNSIGFENTSISVGRRNLVGVPNPDLITQDAKGYWILKATAIHDMKTADSVAVGTSLVVPSQGSVALGKMNYAKGTASTAVGKGVQALSNGAIAIGQGAPIDGVLPDEYWKLDLVDKTNIAGDVLAGSRSRPLKKYREYLSADDPGGFRVIGENAVGIGSYGQVRGDGAVMIASGAAPFDASNQKAYEAENMAVQQAKLDIAAKEGVLEAIEKQKDKNSPITDKNTKDLAIYLEKTYGIGYDAEHDFAGTIADTLSRNIVESKLSAAKLASDFRKKWLEGKYSFVEGEAAVGLGRFVQVHGDRALAIGDHAIVGDGADKTADDAIAMGGYAKVTGKNSLVFGFGGMERIHMDGTAETLTEPQFNLVSGARSILLGSYSKVLGDNAFGIGNNLSVDVDYGISLGDYSSVSGAYGLNFGYNGTVDGKNGINIGSIGKAAAENALNFGTEGMSSGTDSINIGTEGRATMNNAISIGYRGQATGDSTIALGGFSIADHDNSIAIGANGTVHAVNSASVGVGSAVMARNSLSLGNSNAIAINRSIPLGVLADDDIAHALTTAKATLDNGGVIASNIAEAQKENDAAKLQVWTAYKQEAFEAIGKDGIAAQIDKYQKAYDESNAVSGAQRDEDAIAAAKKNLDLWMAYQQEVQPLSNVTAIGTAAEFKALRDKLLGDNFIADERRLTAEESARYRILAAKRYDVPLHDVVALGNNITETTLNSVFLGNKAAYVSFNPENVTPAQPLLNADGKSIIQADGTIAYTPVADEGNTTRGIDTSYTNEVVYTYRRNKDGQIEIIRVSHDFAGARNVVGVVSVGGEVTGYDQKTIKVTDPETGQIVDKTVKIPIVATRRIQNVAPGLLSPTSSDAVNGSQLYALGHVVGNLATSVADQIGPNTTITEDGKVVFDDGAYGIGGTKEAPTHAYNLVDFINMRRIELRGDTDWHRGKDGQWQMISNSPGMAEIHAKTTADGHTVYEVHVDQFMDTQARNGNTVVKAEDNYWYETAELEDKTYIPEENKWYAKADAAVNERQADGKWYAKADIQDKAYVNGKWYNNSDLGKDGKNFYESDQNWYNTSDMVNGKPAANARPVAAPDEAAVSEAAVVPVSNPNKAVLENVLIDPNNHTPTLLNGIESLFETTVTGNGVKENTELGDIGLGTNTFIAALNDSPAEKSHYAATVGDLKKMSDTPLFFSGNAGTADESENGANTFPRKLSQNINIVGDIELSKTDAAGKAKELAAMVTNGNIGVVSDGKETLTIKMASDLKGLHSITTTETSDDGTTRTTVVNGSGVETNGHVVMTGGSTGDNTAPKADMIVVQGMPGADSAKDTGTGSGSESSLSYMDRIQYTDSASKTHQVATLDDGWFLQANGNSPVSVKLNDTVQLKDGINAKVSPIASKGGIHTFQINVTGLPLVFSDNKGSMLTKIGDVYYREEDIENGSPKPGADAISPNQIRAAISLVGADGSRTNPLQLENLGSGLMAKDGSSVLLSEVTDDNPVWNNAVNVGDLKNAVASLTTGSAGGGFGLTGNDWSKAVMQDLGNTIAVQGGMTDSEARTDVNTYVSVQERQGKNILVVEMAKNLQDLTSLSASQDVSGSDGQSVRQTTILDGNGVVIRTETQGDNPTTTVHTKLTEQGLETTESIAIAGGGKDGPAAVLNKDEDGAGHIILQGSGNGGEVPKADILVSRGDGALNNNTGIYEDKPYMDRLQYTDSALKVHRVATLDDGFILDTNGNNKKKVFLNQTVNVVDGVNTAVSEINDNEGIYSFHVDVTGLPMEYVDADGQVLVRIGDTFYTKNSIKDGSASGATEGTPVNIRLTEAAGRGEGDVPTLTQVGSGRRSGARTDSTPWEAFFDSASEKTVAPMLTNGANIGDVKAAIEYIAKAGTGTGETGGFGLKGNNGTVRQDLGSVIAVRGGMDDTAKRTDENTYVSVQGETKELVVELAKDLKGLTSVTTTGENGTKTVLSGTGVEASRTTKDEQGSEIVEKTALTAGGVSLEDGKGGSYTASADGSIIRDAEGNQTETNSGGIVITAAGHESVSLTETGLNNGGNQIQHVASGLTDENGKAVDDLSKAVDTNAVNVGDLKSVYNALTTNLSNTVNTQPLTFKGDSGAPITRKLGDTLAIKGGAGGTLTSGNIGVVSDGSDTLNIELADTLTGLKGITSDTITANSSLTVGKEKDQTTILGSEMISDKNGSKTTISGNQIHTSDASGNHTMHIDGDRIIVQNNENGPGGGSKSIFGSDQIYHVDGSGNEVAIQGDTITARGKDNQGNMHETEINQSGVASSATDQDGTVVRAAVIDDGGLTVRANPLKRQDGTVLQDSDGNPVYGTETHVAETGVVIVGASESGRVSAVSLTADGLNNGGNRITNVAPGVDATDAVNVSQLHGMESNLRNEIGDVGAASAALAGLKPIQYDPLEPTQLMAAAGTYRGKQSVALGIAHYKNEDLMFHFGATIGSAHTMANIGVTYKFGSHDEKKVIPERYKAGPISSAYVMQDEITALKAENARMQADGEKLSAAYSELNEMYKKVQKDNEEIKRQLAYLMERVKG</sequence>
<keyword evidence="8" id="KW-0653">Protein transport</keyword>
<feature type="domain" description="Trimeric autotransporter adhesin YadA-like stalk" evidence="15">
    <location>
        <begin position="1221"/>
        <end position="1264"/>
    </location>
</feature>
<feature type="domain" description="ESPR" evidence="16">
    <location>
        <begin position="1"/>
        <end position="47"/>
    </location>
</feature>
<feature type="coiled-coil region" evidence="11">
    <location>
        <begin position="2888"/>
        <end position="2915"/>
    </location>
</feature>
<dbReference type="KEGG" id="meg:DKB62_09315"/>
<dbReference type="OrthoDB" id="1632231at2"/>
<evidence type="ECO:0000256" key="9">
    <source>
        <dbReference type="ARBA" id="ARBA00023136"/>
    </source>
</evidence>
<keyword evidence="7" id="KW-0732">Signal</keyword>
<name>A0A346B0V0_9FIRM</name>
<dbReference type="Gene3D" id="2.20.70.140">
    <property type="match status" value="1"/>
</dbReference>
<feature type="region of interest" description="Disordered" evidence="12">
    <location>
        <begin position="2193"/>
        <end position="2214"/>
    </location>
</feature>
<dbReference type="Gene3D" id="2.60.40.4050">
    <property type="match status" value="1"/>
</dbReference>
<evidence type="ECO:0000256" key="2">
    <source>
        <dbReference type="ARBA" id="ARBA00004442"/>
    </source>
</evidence>
<gene>
    <name evidence="17" type="ORF">DKB62_09315</name>
</gene>
<feature type="domain" description="Trimeric autotransporter adhesin YadA-like head" evidence="14">
    <location>
        <begin position="694"/>
        <end position="717"/>
    </location>
</feature>
<dbReference type="Pfam" id="PF05662">
    <property type="entry name" value="YadA_stalk"/>
    <property type="match status" value="2"/>
</dbReference>
<dbReference type="CDD" id="cd12820">
    <property type="entry name" value="LbR_YadA-like"/>
    <property type="match status" value="1"/>
</dbReference>
<dbReference type="GO" id="GO:0009986">
    <property type="term" value="C:cell surface"/>
    <property type="evidence" value="ECO:0007669"/>
    <property type="project" value="UniProtKB-SubCell"/>
</dbReference>
<dbReference type="InterPro" id="IPR011049">
    <property type="entry name" value="Serralysin-like_metalloprot_C"/>
</dbReference>
<keyword evidence="6" id="KW-0812">Transmembrane</keyword>
<dbReference type="EMBL" id="CP029462">
    <property type="protein sequence ID" value="AXL21743.1"/>
    <property type="molecule type" value="Genomic_DNA"/>
</dbReference>
<dbReference type="RefSeq" id="WP_107196774.1">
    <property type="nucleotide sequence ID" value="NZ_CP029462.1"/>
</dbReference>
<dbReference type="Pfam" id="PF03895">
    <property type="entry name" value="YadA_anchor"/>
    <property type="match status" value="1"/>
</dbReference>
<comment type="similarity">
    <text evidence="3">Belongs to the autotransporter-2 (AT-2) (TC 1.B.40) family.</text>
</comment>
<feature type="compositionally biased region" description="Polar residues" evidence="12">
    <location>
        <begin position="2637"/>
        <end position="2658"/>
    </location>
</feature>
<keyword evidence="11" id="KW-0175">Coiled coil</keyword>
<dbReference type="SUPFAM" id="SSF54523">
    <property type="entry name" value="Pili subunits"/>
    <property type="match status" value="1"/>
</dbReference>
<keyword evidence="10" id="KW-0998">Cell outer membrane</keyword>
<dbReference type="InterPro" id="IPR045584">
    <property type="entry name" value="Pilin-like"/>
</dbReference>
<protein>
    <submittedName>
        <fullName evidence="17">Uncharacterized protein</fullName>
    </submittedName>
</protein>
<evidence type="ECO:0000256" key="3">
    <source>
        <dbReference type="ARBA" id="ARBA00005848"/>
    </source>
</evidence>
<dbReference type="InterPro" id="IPR024973">
    <property type="entry name" value="ESPR"/>
</dbReference>
<dbReference type="Pfam" id="PF13018">
    <property type="entry name" value="ESPR"/>
    <property type="match status" value="1"/>
</dbReference>
<dbReference type="SUPFAM" id="SSF101967">
    <property type="entry name" value="Adhesin YadA, collagen-binding domain"/>
    <property type="match status" value="5"/>
</dbReference>
<evidence type="ECO:0000256" key="10">
    <source>
        <dbReference type="ARBA" id="ARBA00023237"/>
    </source>
</evidence>
<keyword evidence="5" id="KW-1134">Transmembrane beta strand</keyword>
<dbReference type="Gene3D" id="2.150.10.10">
    <property type="entry name" value="Serralysin-like metalloprotease, C-terminal"/>
    <property type="match status" value="5"/>
</dbReference>
<dbReference type="Pfam" id="PF05658">
    <property type="entry name" value="YadA_head"/>
    <property type="match status" value="4"/>
</dbReference>
<evidence type="ECO:0000256" key="6">
    <source>
        <dbReference type="ARBA" id="ARBA00022692"/>
    </source>
</evidence>
<evidence type="ECO:0000256" key="7">
    <source>
        <dbReference type="ARBA" id="ARBA00022729"/>
    </source>
</evidence>
<dbReference type="GO" id="GO:0009279">
    <property type="term" value="C:cell outer membrane"/>
    <property type="evidence" value="ECO:0007669"/>
    <property type="project" value="UniProtKB-SubCell"/>
</dbReference>
<evidence type="ECO:0000313" key="17">
    <source>
        <dbReference type="EMBL" id="AXL21743.1"/>
    </source>
</evidence>
<dbReference type="Proteomes" id="UP000254337">
    <property type="component" value="Chromosome"/>
</dbReference>
<proteinExistence type="inferred from homology"/>
<evidence type="ECO:0000256" key="5">
    <source>
        <dbReference type="ARBA" id="ARBA00022452"/>
    </source>
</evidence>
<dbReference type="InterPro" id="IPR008635">
    <property type="entry name" value="Coiled_stalk_dom"/>
</dbReference>
<evidence type="ECO:0000259" key="16">
    <source>
        <dbReference type="Pfam" id="PF13018"/>
    </source>
</evidence>
<feature type="domain" description="Trimeric autotransporter adhesin YadA-like stalk" evidence="15">
    <location>
        <begin position="2735"/>
        <end position="2770"/>
    </location>
</feature>
<feature type="domain" description="Trimeric autotransporter adhesin YadA-like head" evidence="14">
    <location>
        <begin position="852"/>
        <end position="877"/>
    </location>
</feature>
<reference evidence="17 18" key="1">
    <citation type="submission" date="2018-05" db="EMBL/GenBank/DDBJ databases">
        <title>Complete genome sequence of Megasphaera sp. AJH120T, isolated from the ceca of a chicken.</title>
        <authorList>
            <person name="Maki J."/>
            <person name="Looft T."/>
        </authorList>
    </citation>
    <scope>NUCLEOTIDE SEQUENCE [LARGE SCALE GENOMIC DNA]</scope>
    <source>
        <strain evidence="17 18">AJH120</strain>
    </source>
</reference>
<dbReference type="Gene3D" id="3.30.1300.30">
    <property type="entry name" value="GSPII I/J protein-like"/>
    <property type="match status" value="1"/>
</dbReference>
<feature type="domain" description="Trimeric autotransporter adhesin YadA-like head" evidence="14">
    <location>
        <begin position="330"/>
        <end position="353"/>
    </location>
</feature>
<keyword evidence="18" id="KW-1185">Reference proteome</keyword>
<feature type="domain" description="Trimeric autotransporter adhesin YadA-like C-terminal membrane anchor" evidence="13">
    <location>
        <begin position="2782"/>
        <end position="2839"/>
    </location>
</feature>
<evidence type="ECO:0000259" key="14">
    <source>
        <dbReference type="Pfam" id="PF05658"/>
    </source>
</evidence>
<organism evidence="17 18">
    <name type="scientific">Megasphaera stantonii</name>
    <dbReference type="NCBI Taxonomy" id="2144175"/>
    <lineage>
        <taxon>Bacteria</taxon>
        <taxon>Bacillati</taxon>
        <taxon>Bacillota</taxon>
        <taxon>Negativicutes</taxon>
        <taxon>Veillonellales</taxon>
        <taxon>Veillonellaceae</taxon>
        <taxon>Megasphaera</taxon>
    </lineage>
</organism>
<dbReference type="InterPro" id="IPR005594">
    <property type="entry name" value="YadA_C"/>
</dbReference>
<evidence type="ECO:0000256" key="11">
    <source>
        <dbReference type="SAM" id="Coils"/>
    </source>
</evidence>